<name>A0ABV7GX26_9RHOB</name>
<organism evidence="2 3">
    <name type="scientific">Psychromarinibacter halotolerans</name>
    <dbReference type="NCBI Taxonomy" id="1775175"/>
    <lineage>
        <taxon>Bacteria</taxon>
        <taxon>Pseudomonadati</taxon>
        <taxon>Pseudomonadota</taxon>
        <taxon>Alphaproteobacteria</taxon>
        <taxon>Rhodobacterales</taxon>
        <taxon>Paracoccaceae</taxon>
        <taxon>Psychromarinibacter</taxon>
    </lineage>
</organism>
<gene>
    <name evidence="2" type="ORF">ACFOGP_24130</name>
</gene>
<keyword evidence="3" id="KW-1185">Reference proteome</keyword>
<dbReference type="Pfam" id="PF09982">
    <property type="entry name" value="LpxR"/>
    <property type="match status" value="1"/>
</dbReference>
<dbReference type="EMBL" id="JBHRTB010000010">
    <property type="protein sequence ID" value="MFC3145832.1"/>
    <property type="molecule type" value="Genomic_DNA"/>
</dbReference>
<reference evidence="3" key="1">
    <citation type="journal article" date="2019" name="Int. J. Syst. Evol. Microbiol.">
        <title>The Global Catalogue of Microorganisms (GCM) 10K type strain sequencing project: providing services to taxonomists for standard genome sequencing and annotation.</title>
        <authorList>
            <consortium name="The Broad Institute Genomics Platform"/>
            <consortium name="The Broad Institute Genome Sequencing Center for Infectious Disease"/>
            <person name="Wu L."/>
            <person name="Ma J."/>
        </authorList>
    </citation>
    <scope>NUCLEOTIDE SEQUENCE [LARGE SCALE GENOMIC DNA]</scope>
    <source>
        <strain evidence="3">KCTC 52366</strain>
    </source>
</reference>
<sequence length="305" mass="33640">MKTAVRALLSGLALSLLLLPQTVTAQGRETIGWGRLFTNDFLGDNHDRWRTGGYVVSKVIGPHWVGDLPTRMGEILEFRFRSETIAPSNLANPAPNDRRYAGVFSAGIHTHFERNGLEMSLGGDMVVVGPVTGVGWFQTEAHKLFGAPVPDLSNELPNHLYPTLLAEAAQSFQITPALKIRPFLEAQVGVETYARLGFDMLFGAVGQRDLFMRDVTTGHLYRATQTPAKGFSGVFGADIAYVEHSGYLPSYDGYELSDARMRVRAGVHWQGERSSIFYGATWLGKEFEAQTDTQVVGSVRLNIEF</sequence>
<keyword evidence="1" id="KW-0732">Signal</keyword>
<protein>
    <submittedName>
        <fullName evidence="2">Lipid A-modifier LpxR family protein</fullName>
    </submittedName>
</protein>
<dbReference type="Proteomes" id="UP001595632">
    <property type="component" value="Unassembled WGS sequence"/>
</dbReference>
<evidence type="ECO:0000313" key="3">
    <source>
        <dbReference type="Proteomes" id="UP001595632"/>
    </source>
</evidence>
<proteinExistence type="predicted"/>
<dbReference type="Gene3D" id="2.40.128.140">
    <property type="entry name" value="Outer membrane protein"/>
    <property type="match status" value="1"/>
</dbReference>
<feature type="chain" id="PRO_5045258587" evidence="1">
    <location>
        <begin position="26"/>
        <end position="305"/>
    </location>
</feature>
<dbReference type="InterPro" id="IPR018707">
    <property type="entry name" value="LpxR"/>
</dbReference>
<feature type="signal peptide" evidence="1">
    <location>
        <begin position="1"/>
        <end position="25"/>
    </location>
</feature>
<accession>A0ABV7GX26</accession>
<comment type="caution">
    <text evidence="2">The sequence shown here is derived from an EMBL/GenBank/DDBJ whole genome shotgun (WGS) entry which is preliminary data.</text>
</comment>
<dbReference type="InterPro" id="IPR037107">
    <property type="entry name" value="Put_OMP_sf"/>
</dbReference>
<dbReference type="RefSeq" id="WP_275632779.1">
    <property type="nucleotide sequence ID" value="NZ_JARGYD010000003.1"/>
</dbReference>
<evidence type="ECO:0000256" key="1">
    <source>
        <dbReference type="SAM" id="SignalP"/>
    </source>
</evidence>
<evidence type="ECO:0000313" key="2">
    <source>
        <dbReference type="EMBL" id="MFC3145832.1"/>
    </source>
</evidence>